<dbReference type="Pfam" id="PF05964">
    <property type="entry name" value="FYRN"/>
    <property type="match status" value="1"/>
</dbReference>
<comment type="caution">
    <text evidence="6">The sequence shown here is derived from an EMBL/GenBank/DDBJ whole genome shotgun (WGS) entry which is preliminary data.</text>
</comment>
<dbReference type="GO" id="GO:0051726">
    <property type="term" value="P:regulation of cell cycle"/>
    <property type="evidence" value="ECO:0007669"/>
    <property type="project" value="TreeGrafter"/>
</dbReference>
<feature type="compositionally biased region" description="Basic and acidic residues" evidence="4">
    <location>
        <begin position="14"/>
        <end position="25"/>
    </location>
</feature>
<dbReference type="InterPro" id="IPR007759">
    <property type="entry name" value="Asxl_HARE-HTH"/>
</dbReference>
<dbReference type="OrthoDB" id="285793at2759"/>
<dbReference type="InterPro" id="IPR056515">
    <property type="entry name" value="INO80E_N"/>
</dbReference>
<dbReference type="Pfam" id="PF05965">
    <property type="entry name" value="FYRC"/>
    <property type="match status" value="1"/>
</dbReference>
<evidence type="ECO:0000259" key="5">
    <source>
        <dbReference type="PROSITE" id="PS51913"/>
    </source>
</evidence>
<feature type="region of interest" description="Disordered" evidence="4">
    <location>
        <begin position="318"/>
        <end position="346"/>
    </location>
</feature>
<dbReference type="InterPro" id="IPR003888">
    <property type="entry name" value="FYrich_N"/>
</dbReference>
<reference evidence="6" key="1">
    <citation type="journal article" date="2023" name="Science">
        <title>Genome structures resolve the early diversification of teleost fishes.</title>
        <authorList>
            <person name="Parey E."/>
            <person name="Louis A."/>
            <person name="Montfort J."/>
            <person name="Bouchez O."/>
            <person name="Roques C."/>
            <person name="Iampietro C."/>
            <person name="Lluch J."/>
            <person name="Castinel A."/>
            <person name="Donnadieu C."/>
            <person name="Desvignes T."/>
            <person name="Floi Bucao C."/>
            <person name="Jouanno E."/>
            <person name="Wen M."/>
            <person name="Mejri S."/>
            <person name="Dirks R."/>
            <person name="Jansen H."/>
            <person name="Henkel C."/>
            <person name="Chen W.J."/>
            <person name="Zahm M."/>
            <person name="Cabau C."/>
            <person name="Klopp C."/>
            <person name="Thompson A.W."/>
            <person name="Robinson-Rechavi M."/>
            <person name="Braasch I."/>
            <person name="Lecointre G."/>
            <person name="Bobe J."/>
            <person name="Postlethwait J.H."/>
            <person name="Berthelot C."/>
            <person name="Roest Crollius H."/>
            <person name="Guiguen Y."/>
        </authorList>
    </citation>
    <scope>NUCLEOTIDE SEQUENCE</scope>
    <source>
        <strain evidence="6">WJC10195</strain>
    </source>
</reference>
<dbReference type="InterPro" id="IPR003889">
    <property type="entry name" value="FYrich_C"/>
</dbReference>
<feature type="domain" description="HTH HARE-type" evidence="5">
    <location>
        <begin position="96"/>
        <end position="166"/>
    </location>
</feature>
<dbReference type="Gene3D" id="3.30.160.360">
    <property type="match status" value="1"/>
</dbReference>
<dbReference type="GO" id="GO:0006355">
    <property type="term" value="P:regulation of DNA-templated transcription"/>
    <property type="evidence" value="ECO:0007669"/>
    <property type="project" value="InterPro"/>
</dbReference>
<dbReference type="PROSITE" id="PS51913">
    <property type="entry name" value="HTH_HARE"/>
    <property type="match status" value="1"/>
</dbReference>
<dbReference type="SMART" id="SM00542">
    <property type="entry name" value="FYRC"/>
    <property type="match status" value="1"/>
</dbReference>
<comment type="subcellular location">
    <subcellularLocation>
        <location evidence="1">Nucleus</location>
    </subcellularLocation>
</comment>
<dbReference type="PROSITE" id="PS51543">
    <property type="entry name" value="FYRC"/>
    <property type="match status" value="1"/>
</dbReference>
<dbReference type="InterPro" id="IPR040092">
    <property type="entry name" value="TBRG1"/>
</dbReference>
<evidence type="ECO:0000256" key="4">
    <source>
        <dbReference type="SAM" id="MobiDB-lite"/>
    </source>
</evidence>
<dbReference type="PANTHER" id="PTHR22715">
    <property type="entry name" value="TRANSFORMING GROWTH FACTOR BETA REGULATED GENE 1"/>
    <property type="match status" value="1"/>
</dbReference>
<proteinExistence type="predicted"/>
<evidence type="ECO:0000256" key="3">
    <source>
        <dbReference type="ARBA" id="ARBA00023242"/>
    </source>
</evidence>
<dbReference type="GO" id="GO:0005634">
    <property type="term" value="C:nucleus"/>
    <property type="evidence" value="ECO:0007669"/>
    <property type="project" value="UniProtKB-SubCell"/>
</dbReference>
<evidence type="ECO:0000256" key="1">
    <source>
        <dbReference type="ARBA" id="ARBA00004123"/>
    </source>
</evidence>
<evidence type="ECO:0000256" key="2">
    <source>
        <dbReference type="ARBA" id="ARBA00023163"/>
    </source>
</evidence>
<feature type="compositionally biased region" description="Basic and acidic residues" evidence="4">
    <location>
        <begin position="333"/>
        <end position="346"/>
    </location>
</feature>
<feature type="compositionally biased region" description="Low complexity" evidence="4">
    <location>
        <begin position="572"/>
        <end position="593"/>
    </location>
</feature>
<dbReference type="Proteomes" id="UP001152622">
    <property type="component" value="Chromosome 3"/>
</dbReference>
<dbReference type="AlphaFoldDB" id="A0A9Q1J5X4"/>
<gene>
    <name evidence="6" type="ORF">SKAU_G00088670</name>
</gene>
<name>A0A9Q1J5X4_SYNKA</name>
<evidence type="ECO:0000313" key="6">
    <source>
        <dbReference type="EMBL" id="KAJ8368839.1"/>
    </source>
</evidence>
<accession>A0A9Q1J5X4</accession>
<sequence length="593" mass="64664">MDTGEELQESPMIHGKEQPRPRMDRSGPSSSSQTPGTPLSPMDPLNTLSNFESEMEPDGQGSYSLFPALDNMASLSGTSETLETEPPSDVSDKPNLTWLDAAQIVLEEAGRPMHIKEIKQRIIDRGLVQSNSKSSLEAVMYRETQKGSKRFKRIENRNGVFALLTDEERQQALRTFTSPSFLGSPGQTAFSSSSSGTSLPPFPSPPGLSESRPKSKKAMRKNQNEKYRLKYLRLRKAARSMIFENAALCDEVGHLEEKFVRAKEERRFLLKTLLQYQSLSEAELLSAPSASSHTPVAYASSSVGGSSLLTAGHALGPAVSGGDEGLPKKPKKERKERGRENGREDVLKKVSKKRKVMEGGARRLVQPIALDSSGRPVFPIVLGGLTVYSLGEIITDRTHFHDESAIYPVGFCSTRVFASMKNPEQQCLYTCQIKDGGAGPQFEIVPEEDPQNAIAAGSALACHSNLLKAIAGMRGKLLGPIVPSGADFFGFSHPTIQNLIQSCPGARKCGNYRWVRFEVCRPGDGRLPHSLSEDDASINFEAFQRQQGYEDVVAPELGVTGRPTQTPVSSHPRLLSSPNLQPSSSSSSHFSSS</sequence>
<feature type="compositionally biased region" description="Low complexity" evidence="4">
    <location>
        <begin position="183"/>
        <end position="199"/>
    </location>
</feature>
<dbReference type="PROSITE" id="PS51542">
    <property type="entry name" value="FYRN"/>
    <property type="match status" value="1"/>
</dbReference>
<feature type="compositionally biased region" description="Low complexity" evidence="4">
    <location>
        <begin position="26"/>
        <end position="40"/>
    </location>
</feature>
<dbReference type="SMART" id="SM00541">
    <property type="entry name" value="FYRN"/>
    <property type="match status" value="1"/>
</dbReference>
<feature type="region of interest" description="Disordered" evidence="4">
    <location>
        <begin position="1"/>
        <end position="68"/>
    </location>
</feature>
<feature type="region of interest" description="Disordered" evidence="4">
    <location>
        <begin position="557"/>
        <end position="593"/>
    </location>
</feature>
<protein>
    <recommendedName>
        <fullName evidence="5">HTH HARE-type domain-containing protein</fullName>
    </recommendedName>
</protein>
<keyword evidence="2" id="KW-0804">Transcription</keyword>
<keyword evidence="3" id="KW-0539">Nucleus</keyword>
<dbReference type="Pfam" id="PF05066">
    <property type="entry name" value="HARE-HTH"/>
    <property type="match status" value="1"/>
</dbReference>
<dbReference type="Pfam" id="PF24237">
    <property type="entry name" value="INO80E"/>
    <property type="match status" value="1"/>
</dbReference>
<dbReference type="PANTHER" id="PTHR22715:SF0">
    <property type="entry name" value="TRANSFORMING GROWTH FACTOR BETA REGULATOR 1"/>
    <property type="match status" value="1"/>
</dbReference>
<keyword evidence="7" id="KW-1185">Reference proteome</keyword>
<feature type="region of interest" description="Disordered" evidence="4">
    <location>
        <begin position="177"/>
        <end position="222"/>
    </location>
</feature>
<organism evidence="6 7">
    <name type="scientific">Synaphobranchus kaupii</name>
    <name type="common">Kaup's arrowtooth eel</name>
    <dbReference type="NCBI Taxonomy" id="118154"/>
    <lineage>
        <taxon>Eukaryota</taxon>
        <taxon>Metazoa</taxon>
        <taxon>Chordata</taxon>
        <taxon>Craniata</taxon>
        <taxon>Vertebrata</taxon>
        <taxon>Euteleostomi</taxon>
        <taxon>Actinopterygii</taxon>
        <taxon>Neopterygii</taxon>
        <taxon>Teleostei</taxon>
        <taxon>Anguilliformes</taxon>
        <taxon>Synaphobranchidae</taxon>
        <taxon>Synaphobranchus</taxon>
    </lineage>
</organism>
<dbReference type="EMBL" id="JAINUF010000003">
    <property type="protein sequence ID" value="KAJ8368839.1"/>
    <property type="molecule type" value="Genomic_DNA"/>
</dbReference>
<evidence type="ECO:0000313" key="7">
    <source>
        <dbReference type="Proteomes" id="UP001152622"/>
    </source>
</evidence>